<evidence type="ECO:0000313" key="10">
    <source>
        <dbReference type="EMBL" id="KAF5749432.1"/>
    </source>
</evidence>
<comment type="subcellular location">
    <subcellularLocation>
        <location evidence="1 8">Cell membrane</location>
        <topology evidence="1 8">Multi-pass membrane protein</topology>
    </subcellularLocation>
</comment>
<feature type="transmembrane region" description="Helical" evidence="8">
    <location>
        <begin position="88"/>
        <end position="119"/>
    </location>
</feature>
<feature type="transmembrane region" description="Helical" evidence="8">
    <location>
        <begin position="139"/>
        <end position="167"/>
    </location>
</feature>
<evidence type="ECO:0000256" key="6">
    <source>
        <dbReference type="ARBA" id="ARBA00022989"/>
    </source>
</evidence>
<keyword evidence="7 8" id="KW-0472">Membrane</keyword>
<dbReference type="GO" id="GO:0005886">
    <property type="term" value="C:plasma membrane"/>
    <property type="evidence" value="ECO:0007669"/>
    <property type="project" value="UniProtKB-SubCell"/>
</dbReference>
<evidence type="ECO:0000256" key="4">
    <source>
        <dbReference type="ARBA" id="ARBA00022475"/>
    </source>
</evidence>
<evidence type="ECO:0000256" key="8">
    <source>
        <dbReference type="RuleBase" id="RU361233"/>
    </source>
</evidence>
<dbReference type="AlphaFoldDB" id="A0A7J7DSR5"/>
<dbReference type="Pfam" id="PF04535">
    <property type="entry name" value="CASP_dom"/>
    <property type="match status" value="1"/>
</dbReference>
<dbReference type="InterPro" id="IPR006702">
    <property type="entry name" value="CASP_dom"/>
</dbReference>
<protein>
    <recommendedName>
        <fullName evidence="8">CASP-like protein</fullName>
    </recommendedName>
</protein>
<evidence type="ECO:0000313" key="11">
    <source>
        <dbReference type="Proteomes" id="UP000593562"/>
    </source>
</evidence>
<evidence type="ECO:0000256" key="7">
    <source>
        <dbReference type="ARBA" id="ARBA00023136"/>
    </source>
</evidence>
<keyword evidence="11" id="KW-1185">Reference proteome</keyword>
<dbReference type="EMBL" id="JAAARO010000004">
    <property type="protein sequence ID" value="KAF5749432.1"/>
    <property type="molecule type" value="Genomic_DNA"/>
</dbReference>
<evidence type="ECO:0000256" key="2">
    <source>
        <dbReference type="ARBA" id="ARBA00007651"/>
    </source>
</evidence>
<accession>A0A7J7DSR5</accession>
<feature type="domain" description="Casparian strip membrane protein" evidence="9">
    <location>
        <begin position="4"/>
        <end position="153"/>
    </location>
</feature>
<proteinExistence type="inferred from homology"/>
<name>A0A7J7DSR5_TRIWF</name>
<dbReference type="PROSITE" id="PS51257">
    <property type="entry name" value="PROKAR_LIPOPROTEIN"/>
    <property type="match status" value="1"/>
</dbReference>
<gene>
    <name evidence="10" type="ORF">HS088_TW04G01401</name>
</gene>
<dbReference type="OrthoDB" id="689315at2759"/>
<sequence>MEVKMTKIEPFLRVCAILVLALTACLDGLDSQSKTLFYMERKVTFTSLNSLSALVYVASAAAVYNMLQVVRWSLLGFHKSNSKGSHIYLAWLCYLLDQLGVYIVFGATSAAMVHSAMVISGVKKFQWMKWCNKFTRFCFQIGGALACGYTACALMLLISFISAFNLFRLYLPQKFLLLKH</sequence>
<comment type="similarity">
    <text evidence="2 8">Belongs to the Casparian strip membrane proteins (CASP) family.</text>
</comment>
<evidence type="ECO:0000259" key="9">
    <source>
        <dbReference type="Pfam" id="PF04535"/>
    </source>
</evidence>
<dbReference type="InterPro" id="IPR006459">
    <property type="entry name" value="CASP/CASPL"/>
</dbReference>
<feature type="transmembrane region" description="Helical" evidence="8">
    <location>
        <begin position="47"/>
        <end position="67"/>
    </location>
</feature>
<dbReference type="Proteomes" id="UP000593562">
    <property type="component" value="Unassembled WGS sequence"/>
</dbReference>
<comment type="caution">
    <text evidence="8">Lacks conserved residue(s) required for the propagation of feature annotation.</text>
</comment>
<dbReference type="PANTHER" id="PTHR33573:SF30">
    <property type="entry name" value="CASP-LIKE PROTEIN 2C1-RELATED"/>
    <property type="match status" value="1"/>
</dbReference>
<dbReference type="InParanoid" id="A0A7J7DSR5"/>
<dbReference type="FunCoup" id="A0A7J7DSR5">
    <property type="interactions" value="101"/>
</dbReference>
<keyword evidence="6 8" id="KW-1133">Transmembrane helix</keyword>
<comment type="subunit">
    <text evidence="3 8">Homodimer and heterodimers.</text>
</comment>
<organism evidence="10 11">
    <name type="scientific">Tripterygium wilfordii</name>
    <name type="common">Thunder God vine</name>
    <dbReference type="NCBI Taxonomy" id="458696"/>
    <lineage>
        <taxon>Eukaryota</taxon>
        <taxon>Viridiplantae</taxon>
        <taxon>Streptophyta</taxon>
        <taxon>Embryophyta</taxon>
        <taxon>Tracheophyta</taxon>
        <taxon>Spermatophyta</taxon>
        <taxon>Magnoliopsida</taxon>
        <taxon>eudicotyledons</taxon>
        <taxon>Gunneridae</taxon>
        <taxon>Pentapetalae</taxon>
        <taxon>rosids</taxon>
        <taxon>fabids</taxon>
        <taxon>Celastrales</taxon>
        <taxon>Celastraceae</taxon>
        <taxon>Tripterygium</taxon>
    </lineage>
</organism>
<evidence type="ECO:0000256" key="3">
    <source>
        <dbReference type="ARBA" id="ARBA00011489"/>
    </source>
</evidence>
<keyword evidence="4 8" id="KW-1003">Cell membrane</keyword>
<keyword evidence="5 8" id="KW-0812">Transmembrane</keyword>
<reference evidence="10 11" key="1">
    <citation type="journal article" date="2020" name="Nat. Commun.">
        <title>Genome of Tripterygium wilfordii and identification of cytochrome P450 involved in triptolide biosynthesis.</title>
        <authorList>
            <person name="Tu L."/>
            <person name="Su P."/>
            <person name="Zhang Z."/>
            <person name="Gao L."/>
            <person name="Wang J."/>
            <person name="Hu T."/>
            <person name="Zhou J."/>
            <person name="Zhang Y."/>
            <person name="Zhao Y."/>
            <person name="Liu Y."/>
            <person name="Song Y."/>
            <person name="Tong Y."/>
            <person name="Lu Y."/>
            <person name="Yang J."/>
            <person name="Xu C."/>
            <person name="Jia M."/>
            <person name="Peters R.J."/>
            <person name="Huang L."/>
            <person name="Gao W."/>
        </authorList>
    </citation>
    <scope>NUCLEOTIDE SEQUENCE [LARGE SCALE GENOMIC DNA]</scope>
    <source>
        <strain evidence="11">cv. XIE 37</strain>
        <tissue evidence="10">Leaf</tissue>
    </source>
</reference>
<dbReference type="NCBIfam" id="TIGR01569">
    <property type="entry name" value="A_tha_TIGR01569"/>
    <property type="match status" value="1"/>
</dbReference>
<evidence type="ECO:0000256" key="5">
    <source>
        <dbReference type="ARBA" id="ARBA00022692"/>
    </source>
</evidence>
<dbReference type="PANTHER" id="PTHR33573">
    <property type="entry name" value="CASP-LIKE PROTEIN 4A4"/>
    <property type="match status" value="1"/>
</dbReference>
<evidence type="ECO:0000256" key="1">
    <source>
        <dbReference type="ARBA" id="ARBA00004651"/>
    </source>
</evidence>
<comment type="caution">
    <text evidence="10">The sequence shown here is derived from an EMBL/GenBank/DDBJ whole genome shotgun (WGS) entry which is preliminary data.</text>
</comment>